<dbReference type="RefSeq" id="WP_307227290.1">
    <property type="nucleotide sequence ID" value="NZ_JAUSTT010000004.1"/>
</dbReference>
<protein>
    <submittedName>
        <fullName evidence="3">Protein associated with RNAse G/E</fullName>
    </submittedName>
</protein>
<dbReference type="SUPFAM" id="SSF159234">
    <property type="entry name" value="FomD-like"/>
    <property type="match status" value="1"/>
</dbReference>
<sequence length="164" mass="19397">METTNVLVYKYGGKLHYQWAVSIIRHTDDYIIGYGEPGRKLVHHTNGEVYHCHSYSIEFFPFKKWFTVHIDIDENGASEYYCNICMPPTFLKQHISFVDLDLDIIRNVEGTWSVVDEDEFNTNSVKLKYPKYISENAQKSLDDLLHHIKEEKFPFDGFFDQYIN</sequence>
<accession>A0ABT9WQH6</accession>
<dbReference type="EMBL" id="JAUSTT010000004">
    <property type="protein sequence ID" value="MDQ0175202.1"/>
    <property type="molecule type" value="Genomic_DNA"/>
</dbReference>
<evidence type="ECO:0000313" key="3">
    <source>
        <dbReference type="EMBL" id="MDQ0175202.1"/>
    </source>
</evidence>
<gene>
    <name evidence="3" type="ORF">J2S08_001036</name>
</gene>
<evidence type="ECO:0000259" key="2">
    <source>
        <dbReference type="Pfam" id="PF04167"/>
    </source>
</evidence>
<feature type="domain" description="DUF402" evidence="2">
    <location>
        <begin position="14"/>
        <end position="153"/>
    </location>
</feature>
<dbReference type="Pfam" id="PF04167">
    <property type="entry name" value="DUF402"/>
    <property type="match status" value="1"/>
</dbReference>
<dbReference type="PANTHER" id="PTHR39159">
    <property type="match status" value="1"/>
</dbReference>
<keyword evidence="4" id="KW-1185">Reference proteome</keyword>
<comment type="caution">
    <text evidence="3">The sequence shown here is derived from an EMBL/GenBank/DDBJ whole genome shotgun (WGS) entry which is preliminary data.</text>
</comment>
<dbReference type="InterPro" id="IPR050212">
    <property type="entry name" value="Ntdp-like"/>
</dbReference>
<dbReference type="Proteomes" id="UP001223586">
    <property type="component" value="Unassembled WGS sequence"/>
</dbReference>
<dbReference type="PANTHER" id="PTHR39159:SF1">
    <property type="entry name" value="UPF0374 PROTEIN YGAC"/>
    <property type="match status" value="1"/>
</dbReference>
<reference evidence="3 4" key="1">
    <citation type="submission" date="2023-07" db="EMBL/GenBank/DDBJ databases">
        <title>Genomic Encyclopedia of Type Strains, Phase IV (KMG-IV): sequencing the most valuable type-strain genomes for metagenomic binning, comparative biology and taxonomic classification.</title>
        <authorList>
            <person name="Goeker M."/>
        </authorList>
    </citation>
    <scope>NUCLEOTIDE SEQUENCE [LARGE SCALE GENOMIC DNA]</scope>
    <source>
        <strain evidence="3 4">DSM 23837</strain>
    </source>
</reference>
<dbReference type="Gene3D" id="2.40.380.10">
    <property type="entry name" value="FomD-like"/>
    <property type="match status" value="1"/>
</dbReference>
<keyword evidence="1" id="KW-0378">Hydrolase</keyword>
<name>A0ABT9WQH6_9BACI</name>
<organism evidence="3 4">
    <name type="scientific">Bacillus chungangensis</name>
    <dbReference type="NCBI Taxonomy" id="587633"/>
    <lineage>
        <taxon>Bacteria</taxon>
        <taxon>Bacillati</taxon>
        <taxon>Bacillota</taxon>
        <taxon>Bacilli</taxon>
        <taxon>Bacillales</taxon>
        <taxon>Bacillaceae</taxon>
        <taxon>Bacillus</taxon>
    </lineage>
</organism>
<dbReference type="InterPro" id="IPR035930">
    <property type="entry name" value="FomD-like_sf"/>
</dbReference>
<dbReference type="InterPro" id="IPR007295">
    <property type="entry name" value="DUF402"/>
</dbReference>
<proteinExistence type="predicted"/>
<evidence type="ECO:0000256" key="1">
    <source>
        <dbReference type="ARBA" id="ARBA00022801"/>
    </source>
</evidence>
<evidence type="ECO:0000313" key="4">
    <source>
        <dbReference type="Proteomes" id="UP001223586"/>
    </source>
</evidence>